<keyword evidence="2" id="KW-1277">Toxin-antitoxin system</keyword>
<keyword evidence="1" id="KW-0597">Phosphoprotein</keyword>
<organism evidence="6 7">
    <name type="scientific">Methylomonas methanica (strain DSM 25384 / MC09)</name>
    <dbReference type="NCBI Taxonomy" id="857087"/>
    <lineage>
        <taxon>Bacteria</taxon>
        <taxon>Pseudomonadati</taxon>
        <taxon>Pseudomonadota</taxon>
        <taxon>Gammaproteobacteria</taxon>
        <taxon>Methylococcales</taxon>
        <taxon>Methylococcaceae</taxon>
        <taxon>Methylomonas</taxon>
    </lineage>
</organism>
<sequence length="118" mass="13972">MSKKDVLRIPDYLEHIAEAIGRIQRYVDDMSEVTFLEDEKTQDAVIRNFEIIGEAAHNIERYHADYAESHTEVPWTLMYAMRNRISHGYFKVDFELIWQTIHADLPEIHQQIQLLLAD</sequence>
<evidence type="ECO:0000313" key="6">
    <source>
        <dbReference type="EMBL" id="AEG02460.1"/>
    </source>
</evidence>
<reference evidence="7" key="3">
    <citation type="submission" date="2011-05" db="EMBL/GenBank/DDBJ databases">
        <title>Complete sequence of Methylomonas methanica MC09.</title>
        <authorList>
            <consortium name="US DOE Joint Genome Institute"/>
            <person name="Lucas S."/>
            <person name="Han J."/>
            <person name="Lapidus A."/>
            <person name="Cheng J.-F."/>
            <person name="Goodwin L."/>
            <person name="Pitluck S."/>
            <person name="Peters L."/>
            <person name="Mikhailova N."/>
            <person name="Teshima H."/>
            <person name="Han C."/>
            <person name="Tapia R."/>
            <person name="Land M."/>
            <person name="Hauser L."/>
            <person name="Kyrpides N."/>
            <person name="Ivanova N."/>
            <person name="Pagani I."/>
            <person name="Stein L."/>
            <person name="Woyke T."/>
        </authorList>
    </citation>
    <scope>NUCLEOTIDE SEQUENCE [LARGE SCALE GENOMIC DNA]</scope>
    <source>
        <strain evidence="7">MC09</strain>
    </source>
</reference>
<dbReference type="EMBL" id="CP002738">
    <property type="protein sequence ID" value="AEG02460.1"/>
    <property type="molecule type" value="Genomic_DNA"/>
</dbReference>
<evidence type="ECO:0000256" key="5">
    <source>
        <dbReference type="ARBA" id="ARBA00022801"/>
    </source>
</evidence>
<keyword evidence="4" id="KW-0547">Nucleotide-binding</keyword>
<dbReference type="PANTHER" id="PTHR34139">
    <property type="entry name" value="UPF0331 PROTEIN MJ0127"/>
    <property type="match status" value="1"/>
</dbReference>
<proteinExistence type="predicted"/>
<dbReference type="InterPro" id="IPR008201">
    <property type="entry name" value="HepT-like"/>
</dbReference>
<reference key="2">
    <citation type="submission" date="2011-05" db="EMBL/GenBank/DDBJ databases">
        <title>Complete genome sequence of the aerobic marine methanotroph Methylomonas methanica MC09.</title>
        <authorList>
            <person name="Boden R."/>
            <person name="Cunliffe M."/>
            <person name="Scanlan J."/>
            <person name="Moussard H."/>
            <person name="Kits K.D."/>
            <person name="Klotz M."/>
            <person name="Jetten M."/>
            <person name="Vuilleumier S."/>
            <person name="Han J."/>
            <person name="Peters L."/>
            <person name="Mikhailova N."/>
            <person name="Teshima H."/>
            <person name="Tapia R."/>
            <person name="Kyrpides N."/>
            <person name="Ivanova N."/>
            <person name="Pagani I."/>
            <person name="Cheng J.-F."/>
            <person name="Goodwin L."/>
            <person name="Han C."/>
            <person name="Hauser L."/>
            <person name="Land M."/>
            <person name="Lapidus A."/>
            <person name="Lucas S."/>
            <person name="Pitluck S."/>
            <person name="Woyke T."/>
            <person name="Stein L.Y."/>
            <person name="Murrell C."/>
        </authorList>
    </citation>
    <scope>NUCLEOTIDE SEQUENCE</scope>
    <source>
        <strain>MC09</strain>
    </source>
</reference>
<dbReference type="AlphaFoldDB" id="G0A0F4"/>
<keyword evidence="7" id="KW-1185">Reference proteome</keyword>
<dbReference type="Pfam" id="PF01934">
    <property type="entry name" value="HepT-like"/>
    <property type="match status" value="1"/>
</dbReference>
<dbReference type="PANTHER" id="PTHR34139:SF1">
    <property type="entry name" value="RNASE MJ1380-RELATED"/>
    <property type="match status" value="1"/>
</dbReference>
<dbReference type="STRING" id="857087.Metme_4107"/>
<evidence type="ECO:0000313" key="7">
    <source>
        <dbReference type="Proteomes" id="UP000008888"/>
    </source>
</evidence>
<dbReference type="RefSeq" id="WP_013820676.1">
    <property type="nucleotide sequence ID" value="NC_015572.1"/>
</dbReference>
<name>G0A0F4_METMM</name>
<dbReference type="InterPro" id="IPR051813">
    <property type="entry name" value="HepT_RNase_toxin"/>
</dbReference>
<dbReference type="SUPFAM" id="SSF81593">
    <property type="entry name" value="Nucleotidyltransferase substrate binding subunit/domain"/>
    <property type="match status" value="1"/>
</dbReference>
<dbReference type="GO" id="GO:0110001">
    <property type="term" value="C:toxin-antitoxin complex"/>
    <property type="evidence" value="ECO:0007669"/>
    <property type="project" value="InterPro"/>
</dbReference>
<gene>
    <name evidence="6" type="ordered locus">Metme_4107</name>
</gene>
<dbReference type="GO" id="GO:0000166">
    <property type="term" value="F:nucleotide binding"/>
    <property type="evidence" value="ECO:0007669"/>
    <property type="project" value="UniProtKB-KW"/>
</dbReference>
<dbReference type="Proteomes" id="UP000008888">
    <property type="component" value="Chromosome"/>
</dbReference>
<protein>
    <recommendedName>
        <fullName evidence="8">DUF86 domain-containing protein</fullName>
    </recommendedName>
</protein>
<dbReference type="HOGENOM" id="CLU_142825_3_0_6"/>
<dbReference type="KEGG" id="mmt:Metme_4107"/>
<dbReference type="eggNOG" id="COG2361">
    <property type="taxonomic scope" value="Bacteria"/>
</dbReference>
<dbReference type="OrthoDB" id="4829434at2"/>
<evidence type="ECO:0000256" key="2">
    <source>
        <dbReference type="ARBA" id="ARBA00022649"/>
    </source>
</evidence>
<evidence type="ECO:0000256" key="3">
    <source>
        <dbReference type="ARBA" id="ARBA00022722"/>
    </source>
</evidence>
<evidence type="ECO:0000256" key="4">
    <source>
        <dbReference type="ARBA" id="ARBA00022741"/>
    </source>
</evidence>
<accession>G0A0F4</accession>
<dbReference type="GO" id="GO:0016787">
    <property type="term" value="F:hydrolase activity"/>
    <property type="evidence" value="ECO:0007669"/>
    <property type="project" value="UniProtKB-KW"/>
</dbReference>
<reference evidence="6 7" key="1">
    <citation type="journal article" date="2011" name="J. Bacteriol.">
        <title>Complete Genome Sequence of the Aerobic Marine Methanotroph Methylomonas methanica MC09.</title>
        <authorList>
            <person name="Boden R."/>
            <person name="Cunliffe M."/>
            <person name="Scanlan J."/>
            <person name="Moussard H."/>
            <person name="Kits K.D."/>
            <person name="Klotz M.G."/>
            <person name="Jetten M.S."/>
            <person name="Vuilleumier S."/>
            <person name="Han J."/>
            <person name="Peters L."/>
            <person name="Mikhailova N."/>
            <person name="Teshima H."/>
            <person name="Tapia R."/>
            <person name="Kyrpides N."/>
            <person name="Ivanova N."/>
            <person name="Pagani I."/>
            <person name="Cheng J.F."/>
            <person name="Goodwin L."/>
            <person name="Han C."/>
            <person name="Hauser L."/>
            <person name="Land M.L."/>
            <person name="Lapidus A."/>
            <person name="Lucas S."/>
            <person name="Pitluck S."/>
            <person name="Woyke T."/>
            <person name="Stein L."/>
            <person name="Murrell J.C."/>
        </authorList>
    </citation>
    <scope>NUCLEOTIDE SEQUENCE [LARGE SCALE GENOMIC DNA]</scope>
    <source>
        <strain evidence="6 7">MC09</strain>
    </source>
</reference>
<evidence type="ECO:0000256" key="1">
    <source>
        <dbReference type="ARBA" id="ARBA00022553"/>
    </source>
</evidence>
<keyword evidence="3" id="KW-0540">Nuclease</keyword>
<keyword evidence="5" id="KW-0378">Hydrolase</keyword>
<evidence type="ECO:0008006" key="8">
    <source>
        <dbReference type="Google" id="ProtNLM"/>
    </source>
</evidence>
<dbReference type="GO" id="GO:0004540">
    <property type="term" value="F:RNA nuclease activity"/>
    <property type="evidence" value="ECO:0007669"/>
    <property type="project" value="InterPro"/>
</dbReference>